<gene>
    <name evidence="2" type="ORF">MGAL_10B031211</name>
</gene>
<comment type="caution">
    <text evidence="2">The sequence shown here is derived from an EMBL/GenBank/DDBJ whole genome shotgun (WGS) entry which is preliminary data.</text>
</comment>
<sequence length="93" mass="10121">MWDLTTALEMMNKSDGEPRKGGPTPEELMKLLDQCDLTSRNTTPSISPAPSVLQVPMGPTVSYQSSRPNSIAMDSDAGEEDGNYYPDTIVTKI</sequence>
<dbReference type="AlphaFoldDB" id="A0A8B6CZE7"/>
<reference evidence="2" key="1">
    <citation type="submission" date="2018-11" db="EMBL/GenBank/DDBJ databases">
        <authorList>
            <person name="Alioto T."/>
            <person name="Alioto T."/>
        </authorList>
    </citation>
    <scope>NUCLEOTIDE SEQUENCE</scope>
</reference>
<evidence type="ECO:0000256" key="1">
    <source>
        <dbReference type="SAM" id="MobiDB-lite"/>
    </source>
</evidence>
<feature type="region of interest" description="Disordered" evidence="1">
    <location>
        <begin position="38"/>
        <end position="93"/>
    </location>
</feature>
<dbReference type="InterPro" id="IPR047876">
    <property type="entry name" value="SHKBP1/KCTD3"/>
</dbReference>
<dbReference type="EMBL" id="UYJE01002592">
    <property type="protein sequence ID" value="VDI12167.1"/>
    <property type="molecule type" value="Genomic_DNA"/>
</dbReference>
<organism evidence="2 3">
    <name type="scientific">Mytilus galloprovincialis</name>
    <name type="common">Mediterranean mussel</name>
    <dbReference type="NCBI Taxonomy" id="29158"/>
    <lineage>
        <taxon>Eukaryota</taxon>
        <taxon>Metazoa</taxon>
        <taxon>Spiralia</taxon>
        <taxon>Lophotrochozoa</taxon>
        <taxon>Mollusca</taxon>
        <taxon>Bivalvia</taxon>
        <taxon>Autobranchia</taxon>
        <taxon>Pteriomorphia</taxon>
        <taxon>Mytilida</taxon>
        <taxon>Mytiloidea</taxon>
        <taxon>Mytilidae</taxon>
        <taxon>Mytilinae</taxon>
        <taxon>Mytilus</taxon>
    </lineage>
</organism>
<name>A0A8B6CZE7_MYTGA</name>
<proteinExistence type="predicted"/>
<feature type="compositionally biased region" description="Polar residues" evidence="1">
    <location>
        <begin position="38"/>
        <end position="48"/>
    </location>
</feature>
<keyword evidence="3" id="KW-1185">Reference proteome</keyword>
<evidence type="ECO:0000313" key="3">
    <source>
        <dbReference type="Proteomes" id="UP000596742"/>
    </source>
</evidence>
<dbReference type="PANTHER" id="PTHR15859:SF1">
    <property type="entry name" value="BTB DOMAIN-CONTAINING PROTEIN"/>
    <property type="match status" value="1"/>
</dbReference>
<dbReference type="Proteomes" id="UP000596742">
    <property type="component" value="Unassembled WGS sequence"/>
</dbReference>
<accession>A0A8B6CZE7</accession>
<protein>
    <submittedName>
        <fullName evidence="2">Uncharacterized protein</fullName>
    </submittedName>
</protein>
<dbReference type="PANTHER" id="PTHR15859">
    <property type="entry name" value="SETA BINDING PROTEIN 1"/>
    <property type="match status" value="1"/>
</dbReference>
<evidence type="ECO:0000313" key="2">
    <source>
        <dbReference type="EMBL" id="VDI12167.1"/>
    </source>
</evidence>
<dbReference type="OrthoDB" id="6077599at2759"/>